<comment type="caution">
    <text evidence="2">The sequence shown here is derived from an EMBL/GenBank/DDBJ whole genome shotgun (WGS) entry which is preliminary data.</text>
</comment>
<dbReference type="OrthoDB" id="333551at2759"/>
<dbReference type="EMBL" id="VXIV02000700">
    <property type="protein sequence ID" value="KAF6036575.1"/>
    <property type="molecule type" value="Genomic_DNA"/>
</dbReference>
<feature type="compositionally biased region" description="Basic and acidic residues" evidence="1">
    <location>
        <begin position="11"/>
        <end position="27"/>
    </location>
</feature>
<dbReference type="AlphaFoldDB" id="A0A7J7KEC4"/>
<feature type="region of interest" description="Disordered" evidence="1">
    <location>
        <begin position="1"/>
        <end position="52"/>
    </location>
</feature>
<organism evidence="2 3">
    <name type="scientific">Bugula neritina</name>
    <name type="common">Brown bryozoan</name>
    <name type="synonym">Sertularia neritina</name>
    <dbReference type="NCBI Taxonomy" id="10212"/>
    <lineage>
        <taxon>Eukaryota</taxon>
        <taxon>Metazoa</taxon>
        <taxon>Spiralia</taxon>
        <taxon>Lophotrochozoa</taxon>
        <taxon>Bryozoa</taxon>
        <taxon>Gymnolaemata</taxon>
        <taxon>Cheilostomatida</taxon>
        <taxon>Flustrina</taxon>
        <taxon>Buguloidea</taxon>
        <taxon>Bugulidae</taxon>
        <taxon>Bugula</taxon>
    </lineage>
</organism>
<name>A0A7J7KEC4_BUGNE</name>
<evidence type="ECO:0000313" key="3">
    <source>
        <dbReference type="Proteomes" id="UP000593567"/>
    </source>
</evidence>
<dbReference type="Proteomes" id="UP000593567">
    <property type="component" value="Unassembled WGS sequence"/>
</dbReference>
<evidence type="ECO:0000256" key="1">
    <source>
        <dbReference type="SAM" id="MobiDB-lite"/>
    </source>
</evidence>
<protein>
    <submittedName>
        <fullName evidence="2">Uncharacterized protein</fullName>
    </submittedName>
</protein>
<gene>
    <name evidence="2" type="ORF">EB796_005109</name>
</gene>
<accession>A0A7J7KEC4</accession>
<reference evidence="2" key="1">
    <citation type="submission" date="2020-06" db="EMBL/GenBank/DDBJ databases">
        <title>Draft genome of Bugula neritina, a colonial animal packing powerful symbionts and potential medicines.</title>
        <authorList>
            <person name="Rayko M."/>
        </authorList>
    </citation>
    <scope>NUCLEOTIDE SEQUENCE [LARGE SCALE GENOMIC DNA]</scope>
    <source>
        <strain evidence="2">Kwan_BN1</strain>
    </source>
</reference>
<evidence type="ECO:0000313" key="2">
    <source>
        <dbReference type="EMBL" id="KAF6036575.1"/>
    </source>
</evidence>
<keyword evidence="3" id="KW-1185">Reference proteome</keyword>
<proteinExistence type="predicted"/>
<sequence>MRRIAQGKPVPEAKTDKVEDSADKVEETATEITTSLSNVEDEPKPKKSQSENGMWASQEYFFLQDQKNQKVGQILEIEGMRSLLPSFYYANDRVDNSKANSQITSEQLTRVMQQVPMTIMMRSRFTLLV</sequence>